<proteinExistence type="predicted"/>
<gene>
    <name evidence="2" type="ORF">SAMN05216463_11528</name>
</gene>
<dbReference type="InterPro" id="IPR001279">
    <property type="entry name" value="Metallo-B-lactamas"/>
</dbReference>
<evidence type="ECO:0000313" key="2">
    <source>
        <dbReference type="EMBL" id="SHK88240.1"/>
    </source>
</evidence>
<dbReference type="Proteomes" id="UP000184130">
    <property type="component" value="Unassembled WGS sequence"/>
</dbReference>
<dbReference type="SUPFAM" id="SSF56281">
    <property type="entry name" value="Metallo-hydrolase/oxidoreductase"/>
    <property type="match status" value="1"/>
</dbReference>
<dbReference type="EMBL" id="FRBD01000015">
    <property type="protein sequence ID" value="SHK88240.1"/>
    <property type="molecule type" value="Genomic_DNA"/>
</dbReference>
<evidence type="ECO:0000313" key="3">
    <source>
        <dbReference type="Proteomes" id="UP000184130"/>
    </source>
</evidence>
<evidence type="ECO:0000259" key="1">
    <source>
        <dbReference type="SMART" id="SM00849"/>
    </source>
</evidence>
<accession>A0A1M6W3B4</accession>
<organism evidence="2 3">
    <name type="scientific">Xylanibacter ruminicola</name>
    <name type="common">Prevotella ruminicola</name>
    <dbReference type="NCBI Taxonomy" id="839"/>
    <lineage>
        <taxon>Bacteria</taxon>
        <taxon>Pseudomonadati</taxon>
        <taxon>Bacteroidota</taxon>
        <taxon>Bacteroidia</taxon>
        <taxon>Bacteroidales</taxon>
        <taxon>Prevotellaceae</taxon>
        <taxon>Xylanibacter</taxon>
    </lineage>
</organism>
<dbReference type="Gene3D" id="3.60.15.10">
    <property type="entry name" value="Ribonuclease Z/Hydroxyacylglutathione hydrolase-like"/>
    <property type="match status" value="1"/>
</dbReference>
<dbReference type="OrthoDB" id="9781189at2"/>
<dbReference type="InterPro" id="IPR052533">
    <property type="entry name" value="WalJ/YycJ-like"/>
</dbReference>
<feature type="domain" description="Metallo-beta-lactamase" evidence="1">
    <location>
        <begin position="12"/>
        <end position="195"/>
    </location>
</feature>
<sequence>MLKFISFGSGSSGNCYYLGTATDGLIIDIGIGIRTLKKYCREYGVQLNSVKRVLITHDHADHIKSVGALSHDMNLPVYATHKVHEGIDNNYCVARKVSVDHKKEIELDTEVQLGDFKVRPFAVPHDASENVGYEIEVEGIIFVMLTDVGHITDEIKHVIGRANYLVIEANHDVEMLKNGPYPKYLQDRILSESGHLSNTSCGEALVDNMTEELKHVWLCHLSEENNHPELARKTVEQILRSHGVIPGKDVELEVLKRKTPTGVYELT</sequence>
<dbReference type="SMART" id="SM00849">
    <property type="entry name" value="Lactamase_B"/>
    <property type="match status" value="1"/>
</dbReference>
<reference evidence="2 3" key="1">
    <citation type="submission" date="2016-11" db="EMBL/GenBank/DDBJ databases">
        <authorList>
            <person name="Jaros S."/>
            <person name="Januszkiewicz K."/>
            <person name="Wedrychowicz H."/>
        </authorList>
    </citation>
    <scope>NUCLEOTIDE SEQUENCE [LARGE SCALE GENOMIC DNA]</scope>
    <source>
        <strain evidence="2 3">KHT3</strain>
    </source>
</reference>
<dbReference type="AlphaFoldDB" id="A0A1M6W3B4"/>
<dbReference type="PANTHER" id="PTHR47619">
    <property type="entry name" value="METALLO-HYDROLASE YYCJ-RELATED"/>
    <property type="match status" value="1"/>
</dbReference>
<dbReference type="RefSeq" id="WP_073209160.1">
    <property type="nucleotide sequence ID" value="NZ_FRBD01000015.1"/>
</dbReference>
<dbReference type="InterPro" id="IPR036866">
    <property type="entry name" value="RibonucZ/Hydroxyglut_hydro"/>
</dbReference>
<dbReference type="Pfam" id="PF12706">
    <property type="entry name" value="Lactamase_B_2"/>
    <property type="match status" value="1"/>
</dbReference>
<name>A0A1M6W3B4_XYLRU</name>
<dbReference type="PANTHER" id="PTHR47619:SF1">
    <property type="entry name" value="EXODEOXYRIBONUCLEASE WALJ"/>
    <property type="match status" value="1"/>
</dbReference>
<protein>
    <submittedName>
        <fullName evidence="2">Phosphoribosyl 1,2-cyclic phosphodiesterase</fullName>
    </submittedName>
</protein>